<dbReference type="Proteomes" id="UP001597068">
    <property type="component" value="Unassembled WGS sequence"/>
</dbReference>
<dbReference type="InterPro" id="IPR051021">
    <property type="entry name" value="Mito_Ser/Thr_phosphatase"/>
</dbReference>
<dbReference type="InterPro" id="IPR029033">
    <property type="entry name" value="His_PPase_superfam"/>
</dbReference>
<dbReference type="InterPro" id="IPR013078">
    <property type="entry name" value="His_Pase_superF_clade-1"/>
</dbReference>
<sequence>MGVVYLVRHGQAHAQAYGSLAEAQSEAGGLTAVGVEQARRAGVALGARVDRLDHAVSGSLARQQQTLRHILDGVAEHPDPDVDAGWDEYDLGAITAGGVDGTGVDGTGVGGTGVDGTGAQGARFQARLDDDLRGWVAGSSAGTESYREYRARADRSLKQLTAHAGPGRTVIAVSSAGTISAVLATLWGLDDERWLTVARTMVNTSITKMIVGRSGVSVMCVNDHAHLDLAADRDVMTFR</sequence>
<gene>
    <name evidence="2" type="ORF">ACFQ04_05660</name>
</gene>
<dbReference type="PANTHER" id="PTHR20935:SF0">
    <property type="entry name" value="SERINE_THREONINE-PROTEIN PHOSPHATASE PGAM5, MITOCHONDRIAL"/>
    <property type="match status" value="1"/>
</dbReference>
<dbReference type="RefSeq" id="WP_253646813.1">
    <property type="nucleotide sequence ID" value="NZ_BAAAMO010000002.1"/>
</dbReference>
<evidence type="ECO:0000313" key="2">
    <source>
        <dbReference type="EMBL" id="MFD0925220.1"/>
    </source>
</evidence>
<keyword evidence="3" id="KW-1185">Reference proteome</keyword>
<evidence type="ECO:0000313" key="3">
    <source>
        <dbReference type="Proteomes" id="UP001597068"/>
    </source>
</evidence>
<accession>A0ABW3G8N0</accession>
<dbReference type="Gene3D" id="3.40.50.1240">
    <property type="entry name" value="Phosphoglycerate mutase-like"/>
    <property type="match status" value="1"/>
</dbReference>
<reference evidence="3" key="1">
    <citation type="journal article" date="2019" name="Int. J. Syst. Evol. Microbiol.">
        <title>The Global Catalogue of Microorganisms (GCM) 10K type strain sequencing project: providing services to taxonomists for standard genome sequencing and annotation.</title>
        <authorList>
            <consortium name="The Broad Institute Genomics Platform"/>
            <consortium name="The Broad Institute Genome Sequencing Center for Infectious Disease"/>
            <person name="Wu L."/>
            <person name="Ma J."/>
        </authorList>
    </citation>
    <scope>NUCLEOTIDE SEQUENCE [LARGE SCALE GENOMIC DNA]</scope>
    <source>
        <strain evidence="3">CCUG 50873</strain>
    </source>
</reference>
<evidence type="ECO:0000256" key="1">
    <source>
        <dbReference type="ARBA" id="ARBA00022801"/>
    </source>
</evidence>
<dbReference type="PANTHER" id="PTHR20935">
    <property type="entry name" value="PHOSPHOGLYCERATE MUTASE-RELATED"/>
    <property type="match status" value="1"/>
</dbReference>
<protein>
    <submittedName>
        <fullName evidence="2">Histidine phosphatase family protein</fullName>
    </submittedName>
</protein>
<organism evidence="2 3">
    <name type="scientific">Williamsia deligens</name>
    <dbReference type="NCBI Taxonomy" id="321325"/>
    <lineage>
        <taxon>Bacteria</taxon>
        <taxon>Bacillati</taxon>
        <taxon>Actinomycetota</taxon>
        <taxon>Actinomycetes</taxon>
        <taxon>Mycobacteriales</taxon>
        <taxon>Nocardiaceae</taxon>
        <taxon>Williamsia</taxon>
    </lineage>
</organism>
<dbReference type="Pfam" id="PF00300">
    <property type="entry name" value="His_Phos_1"/>
    <property type="match status" value="2"/>
</dbReference>
<dbReference type="SUPFAM" id="SSF53254">
    <property type="entry name" value="Phosphoglycerate mutase-like"/>
    <property type="match status" value="1"/>
</dbReference>
<dbReference type="EMBL" id="JBHTIL010000001">
    <property type="protein sequence ID" value="MFD0925220.1"/>
    <property type="molecule type" value="Genomic_DNA"/>
</dbReference>
<dbReference type="SMART" id="SM00855">
    <property type="entry name" value="PGAM"/>
    <property type="match status" value="1"/>
</dbReference>
<keyword evidence="1" id="KW-0378">Hydrolase</keyword>
<comment type="caution">
    <text evidence="2">The sequence shown here is derived from an EMBL/GenBank/DDBJ whole genome shotgun (WGS) entry which is preliminary data.</text>
</comment>
<proteinExistence type="predicted"/>
<name>A0ABW3G8N0_9NOCA</name>
<dbReference type="CDD" id="cd07040">
    <property type="entry name" value="HP"/>
    <property type="match status" value="1"/>
</dbReference>